<dbReference type="AlphaFoldDB" id="A0A501PR82"/>
<evidence type="ECO:0000256" key="3">
    <source>
        <dbReference type="ARBA" id="ARBA00023125"/>
    </source>
</evidence>
<organism evidence="6 7">
    <name type="scientific">Emcibacter nanhaiensis</name>
    <dbReference type="NCBI Taxonomy" id="1505037"/>
    <lineage>
        <taxon>Bacteria</taxon>
        <taxon>Pseudomonadati</taxon>
        <taxon>Pseudomonadota</taxon>
        <taxon>Alphaproteobacteria</taxon>
        <taxon>Emcibacterales</taxon>
        <taxon>Emcibacteraceae</taxon>
        <taxon>Emcibacter</taxon>
    </lineage>
</organism>
<dbReference type="EMBL" id="VFIY01000004">
    <property type="protein sequence ID" value="TPD63030.1"/>
    <property type="molecule type" value="Genomic_DNA"/>
</dbReference>
<dbReference type="InterPro" id="IPR046668">
    <property type="entry name" value="DUF6538"/>
</dbReference>
<evidence type="ECO:0000256" key="2">
    <source>
        <dbReference type="ARBA" id="ARBA00022908"/>
    </source>
</evidence>
<dbReference type="CDD" id="cd01184">
    <property type="entry name" value="INT_C_like_1"/>
    <property type="match status" value="1"/>
</dbReference>
<dbReference type="InterPro" id="IPR002104">
    <property type="entry name" value="Integrase_catalytic"/>
</dbReference>
<gene>
    <name evidence="6" type="ORF">FIV46_02825</name>
</gene>
<dbReference type="GO" id="GO:0003677">
    <property type="term" value="F:DNA binding"/>
    <property type="evidence" value="ECO:0007669"/>
    <property type="project" value="UniProtKB-KW"/>
</dbReference>
<evidence type="ECO:0000313" key="6">
    <source>
        <dbReference type="EMBL" id="TPD63030.1"/>
    </source>
</evidence>
<keyword evidence="4" id="KW-0233">DNA recombination</keyword>
<feature type="domain" description="Tyr recombinase" evidence="5">
    <location>
        <begin position="339"/>
        <end position="544"/>
    </location>
</feature>
<dbReference type="Gene3D" id="1.10.443.10">
    <property type="entry name" value="Intergrase catalytic core"/>
    <property type="match status" value="1"/>
</dbReference>
<accession>A0A501PR82</accession>
<evidence type="ECO:0000259" key="5">
    <source>
        <dbReference type="PROSITE" id="PS51898"/>
    </source>
</evidence>
<dbReference type="GO" id="GO:0015074">
    <property type="term" value="P:DNA integration"/>
    <property type="evidence" value="ECO:0007669"/>
    <property type="project" value="UniProtKB-KW"/>
</dbReference>
<name>A0A501PR82_9PROT</name>
<dbReference type="Pfam" id="PF00589">
    <property type="entry name" value="Phage_integrase"/>
    <property type="match status" value="1"/>
</dbReference>
<dbReference type="PANTHER" id="PTHR30349:SF41">
    <property type="entry name" value="INTEGRASE_RECOMBINASE PROTEIN MJ0367-RELATED"/>
    <property type="match status" value="1"/>
</dbReference>
<dbReference type="InterPro" id="IPR010998">
    <property type="entry name" value="Integrase_recombinase_N"/>
</dbReference>
<comment type="similarity">
    <text evidence="1">Belongs to the 'phage' integrase family.</text>
</comment>
<sequence length="559" mass="63446">MKEDMAKYPGLSKRGSRYQIRRKVPVDLIDVYAPKKEITYSLKTSDWTEALKRLNVENVKIDAEFDKKRMELEAANKPARSELTETEIRTIGRLYFAWLLSEDDEQRLKGITDEYLTGIEVMEDTAKQAYALGGKNALFDDLVDEVLAWEGVNVRLEADSPSRLMLSRELQAQTISAVKKIDLRDSGQVVETPKPTALARALEEPVPAAKKVTIKDLFHKWKAAAKPQDKTAYEFEKSIDRFVRYNGDLDYKRITKSHIRDYKDMLLQYPSILTKQQREMDISELIESLDGKEDIKRLSPSTVNEKHLAALNTILNWAVSDGYLDANPALGIKAIPSKEDTGRLPYDIDDLQLIFSLPAITGEKTPRAAGGAAAKWLPLLCLYTGAREEEIAQALLNDVKEEDGITYIDLVADETTDKRLKTKSSRRRLPVPKTLLDLGFMKYVHNLREDKETRLFPELTKDQFGNFSGSWSKWYSRYVRSKGLNDRRKVFHSFRHTFKDACRQAGIDEAVHDALTGHAGATVGRRYGSGSMAYSVKQLKEAIDKVSYPGLDLSHLKNT</sequence>
<reference evidence="7" key="1">
    <citation type="submission" date="2019-06" db="EMBL/GenBank/DDBJ databases">
        <title>The complete genome of Emcibacter congregatus ZYLT.</title>
        <authorList>
            <person name="Zhao Z."/>
        </authorList>
    </citation>
    <scope>NUCLEOTIDE SEQUENCE [LARGE SCALE GENOMIC DNA]</scope>
    <source>
        <strain evidence="7">MCCC 1A06723</strain>
    </source>
</reference>
<dbReference type="InterPro" id="IPR011010">
    <property type="entry name" value="DNA_brk_join_enz"/>
</dbReference>
<dbReference type="OrthoDB" id="9784724at2"/>
<dbReference type="PROSITE" id="PS51898">
    <property type="entry name" value="TYR_RECOMBINASE"/>
    <property type="match status" value="1"/>
</dbReference>
<comment type="caution">
    <text evidence="6">The sequence shown here is derived from an EMBL/GenBank/DDBJ whole genome shotgun (WGS) entry which is preliminary data.</text>
</comment>
<dbReference type="PANTHER" id="PTHR30349">
    <property type="entry name" value="PHAGE INTEGRASE-RELATED"/>
    <property type="match status" value="1"/>
</dbReference>
<keyword evidence="2" id="KW-0229">DNA integration</keyword>
<dbReference type="InterPro" id="IPR050090">
    <property type="entry name" value="Tyrosine_recombinase_XerCD"/>
</dbReference>
<evidence type="ECO:0000313" key="7">
    <source>
        <dbReference type="Proteomes" id="UP000319148"/>
    </source>
</evidence>
<dbReference type="SUPFAM" id="SSF56349">
    <property type="entry name" value="DNA breaking-rejoining enzymes"/>
    <property type="match status" value="1"/>
</dbReference>
<keyword evidence="7" id="KW-1185">Reference proteome</keyword>
<evidence type="ECO:0000256" key="4">
    <source>
        <dbReference type="ARBA" id="ARBA00023172"/>
    </source>
</evidence>
<evidence type="ECO:0000256" key="1">
    <source>
        <dbReference type="ARBA" id="ARBA00008857"/>
    </source>
</evidence>
<proteinExistence type="inferred from homology"/>
<keyword evidence="3" id="KW-0238">DNA-binding</keyword>
<dbReference type="GO" id="GO:0006310">
    <property type="term" value="P:DNA recombination"/>
    <property type="evidence" value="ECO:0007669"/>
    <property type="project" value="UniProtKB-KW"/>
</dbReference>
<dbReference type="Proteomes" id="UP000319148">
    <property type="component" value="Unassembled WGS sequence"/>
</dbReference>
<dbReference type="Gene3D" id="1.10.150.130">
    <property type="match status" value="1"/>
</dbReference>
<dbReference type="Pfam" id="PF20172">
    <property type="entry name" value="DUF6538"/>
    <property type="match status" value="1"/>
</dbReference>
<protein>
    <recommendedName>
        <fullName evidence="5">Tyr recombinase domain-containing protein</fullName>
    </recommendedName>
</protein>
<dbReference type="InterPro" id="IPR013762">
    <property type="entry name" value="Integrase-like_cat_sf"/>
</dbReference>